<feature type="transmembrane region" description="Helical" evidence="9">
    <location>
        <begin position="68"/>
        <end position="91"/>
    </location>
</feature>
<evidence type="ECO:0000256" key="6">
    <source>
        <dbReference type="ARBA" id="ARBA00022989"/>
    </source>
</evidence>
<feature type="region of interest" description="Disordered" evidence="8">
    <location>
        <begin position="1"/>
        <end position="23"/>
    </location>
</feature>
<gene>
    <name evidence="11" type="ORF">CBW21_20600</name>
</gene>
<evidence type="ECO:0000256" key="5">
    <source>
        <dbReference type="ARBA" id="ARBA00022692"/>
    </source>
</evidence>
<dbReference type="PROSITE" id="PS50850">
    <property type="entry name" value="MFS"/>
    <property type="match status" value="1"/>
</dbReference>
<dbReference type="GO" id="GO:0005886">
    <property type="term" value="C:plasma membrane"/>
    <property type="evidence" value="ECO:0007669"/>
    <property type="project" value="UniProtKB-SubCell"/>
</dbReference>
<evidence type="ECO:0000313" key="11">
    <source>
        <dbReference type="EMBL" id="OVE45945.1"/>
    </source>
</evidence>
<reference evidence="11 12" key="1">
    <citation type="submission" date="2017-05" db="EMBL/GenBank/DDBJ databases">
        <title>Chromobacterium violaceum GHPS1 isolated from Hydrocarbon polluted soil in French Guiana display an awesome secondary metabolite arsenal and a battery of drug and heavy-metal-resistance and detoxification of xenobiotics proteins.</title>
        <authorList>
            <person name="Belbahri L."/>
        </authorList>
    </citation>
    <scope>NUCLEOTIDE SEQUENCE [LARGE SCALE GENOMIC DNA]</scope>
    <source>
        <strain evidence="11 12">GHPS1</strain>
    </source>
</reference>
<comment type="similarity">
    <text evidence="2">Belongs to the major facilitator superfamily.</text>
</comment>
<keyword evidence="6 9" id="KW-1133">Transmembrane helix</keyword>
<feature type="transmembrane region" description="Helical" evidence="9">
    <location>
        <begin position="103"/>
        <end position="123"/>
    </location>
</feature>
<evidence type="ECO:0000256" key="2">
    <source>
        <dbReference type="ARBA" id="ARBA00008335"/>
    </source>
</evidence>
<keyword evidence="3" id="KW-0813">Transport</keyword>
<feature type="transmembrane region" description="Helical" evidence="9">
    <location>
        <begin position="269"/>
        <end position="291"/>
    </location>
</feature>
<dbReference type="PROSITE" id="PS00216">
    <property type="entry name" value="SUGAR_TRANSPORT_1"/>
    <property type="match status" value="1"/>
</dbReference>
<name>A0A202B3A6_CHRVL</name>
<evidence type="ECO:0000256" key="3">
    <source>
        <dbReference type="ARBA" id="ARBA00022448"/>
    </source>
</evidence>
<comment type="subcellular location">
    <subcellularLocation>
        <location evidence="1">Cell membrane</location>
        <topology evidence="1">Multi-pass membrane protein</topology>
    </subcellularLocation>
</comment>
<dbReference type="AlphaFoldDB" id="A0A202B3A6"/>
<dbReference type="InterPro" id="IPR005829">
    <property type="entry name" value="Sugar_transporter_CS"/>
</dbReference>
<dbReference type="InterPro" id="IPR036259">
    <property type="entry name" value="MFS_trans_sf"/>
</dbReference>
<evidence type="ECO:0000256" key="4">
    <source>
        <dbReference type="ARBA" id="ARBA00022475"/>
    </source>
</evidence>
<dbReference type="CDD" id="cd17324">
    <property type="entry name" value="MFS_NepI_like"/>
    <property type="match status" value="1"/>
</dbReference>
<feature type="transmembrane region" description="Helical" evidence="9">
    <location>
        <begin position="330"/>
        <end position="350"/>
    </location>
</feature>
<dbReference type="InterPro" id="IPR011701">
    <property type="entry name" value="MFS"/>
</dbReference>
<evidence type="ECO:0000256" key="9">
    <source>
        <dbReference type="SAM" id="Phobius"/>
    </source>
</evidence>
<feature type="transmembrane region" description="Helical" evidence="9">
    <location>
        <begin position="236"/>
        <end position="257"/>
    </location>
</feature>
<dbReference type="EMBL" id="NHOO01000024">
    <property type="protein sequence ID" value="OVE45945.1"/>
    <property type="molecule type" value="Genomic_DNA"/>
</dbReference>
<keyword evidence="4" id="KW-1003">Cell membrane</keyword>
<feature type="transmembrane region" description="Helical" evidence="9">
    <location>
        <begin position="389"/>
        <end position="408"/>
    </location>
</feature>
<feature type="transmembrane region" description="Helical" evidence="9">
    <location>
        <begin position="362"/>
        <end position="383"/>
    </location>
</feature>
<dbReference type="Proteomes" id="UP000196342">
    <property type="component" value="Unassembled WGS sequence"/>
</dbReference>
<dbReference type="SUPFAM" id="SSF103473">
    <property type="entry name" value="MFS general substrate transporter"/>
    <property type="match status" value="1"/>
</dbReference>
<dbReference type="RefSeq" id="WP_087698719.1">
    <property type="nucleotide sequence ID" value="NZ_NHOO01000024.1"/>
</dbReference>
<proteinExistence type="inferred from homology"/>
<evidence type="ECO:0000256" key="8">
    <source>
        <dbReference type="SAM" id="MobiDB-lite"/>
    </source>
</evidence>
<keyword evidence="5 9" id="KW-0812">Transmembrane</keyword>
<feature type="transmembrane region" description="Helical" evidence="9">
    <location>
        <begin position="129"/>
        <end position="147"/>
    </location>
</feature>
<sequence length="417" mass="44316">MSAPAPSAALSERQTDSVSPAGKLHAGTPAFRSTARAMFVGGFCTFAMVYGTQPLMPLFAHDFSLTPAAASGVVSMSTGALALALIPASLLADRFGRRALMNLALALGAVLMLLSAFVAGFGAFLQLRAVFGLVMAGLPAVAMAYLSEEVDARSLGHSMGLYIAGNALGGMCGRLLASLLADHVGWRGAVLALALIGCVGAWLFWRWLPASRHFQPRRHDFSRMGRELSGMLRDGGLPWLFVTAFLLMGCFVSLYNYLGFRLLAAPFHLSQSALALVFSLYVVGIWSSAWVGRLADGLGRRNVLWMMVAMMLAGLALTLADTLWLLVPGVALFTFGFFAAHSVASSWVGLRAREGRALASALYLTAYYLGSSVFGSMSGLMWGRGGWHGVASAVALALLVLLGLSLWLRRLQPLPPH</sequence>
<dbReference type="GO" id="GO:0022857">
    <property type="term" value="F:transmembrane transporter activity"/>
    <property type="evidence" value="ECO:0007669"/>
    <property type="project" value="InterPro"/>
</dbReference>
<keyword evidence="12" id="KW-1185">Reference proteome</keyword>
<evidence type="ECO:0000256" key="7">
    <source>
        <dbReference type="ARBA" id="ARBA00023136"/>
    </source>
</evidence>
<comment type="caution">
    <text evidence="11">The sequence shown here is derived from an EMBL/GenBank/DDBJ whole genome shotgun (WGS) entry which is preliminary data.</text>
</comment>
<dbReference type="PANTHER" id="PTHR43271:SF1">
    <property type="entry name" value="INNER MEMBRANE TRANSPORT PROTEIN YNFM"/>
    <property type="match status" value="1"/>
</dbReference>
<feature type="transmembrane region" description="Helical" evidence="9">
    <location>
        <begin position="303"/>
        <end position="324"/>
    </location>
</feature>
<dbReference type="InterPro" id="IPR020846">
    <property type="entry name" value="MFS_dom"/>
</dbReference>
<protein>
    <submittedName>
        <fullName evidence="11">MFS transporter</fullName>
    </submittedName>
</protein>
<evidence type="ECO:0000259" key="10">
    <source>
        <dbReference type="PROSITE" id="PS50850"/>
    </source>
</evidence>
<feature type="transmembrane region" description="Helical" evidence="9">
    <location>
        <begin position="186"/>
        <end position="208"/>
    </location>
</feature>
<organism evidence="11 12">
    <name type="scientific">Chromobacterium violaceum</name>
    <dbReference type="NCBI Taxonomy" id="536"/>
    <lineage>
        <taxon>Bacteria</taxon>
        <taxon>Pseudomonadati</taxon>
        <taxon>Pseudomonadota</taxon>
        <taxon>Betaproteobacteria</taxon>
        <taxon>Neisseriales</taxon>
        <taxon>Chromobacteriaceae</taxon>
        <taxon>Chromobacterium</taxon>
    </lineage>
</organism>
<feature type="domain" description="Major facilitator superfamily (MFS) profile" evidence="10">
    <location>
        <begin position="30"/>
        <end position="412"/>
    </location>
</feature>
<dbReference type="PANTHER" id="PTHR43271">
    <property type="entry name" value="BLL2771 PROTEIN"/>
    <property type="match status" value="1"/>
</dbReference>
<accession>A0A202B3A6</accession>
<keyword evidence="7 9" id="KW-0472">Membrane</keyword>
<feature type="transmembrane region" description="Helical" evidence="9">
    <location>
        <begin position="159"/>
        <end position="180"/>
    </location>
</feature>
<dbReference type="Gene3D" id="1.20.1250.20">
    <property type="entry name" value="MFS general substrate transporter like domains"/>
    <property type="match status" value="1"/>
</dbReference>
<evidence type="ECO:0000313" key="12">
    <source>
        <dbReference type="Proteomes" id="UP000196342"/>
    </source>
</evidence>
<dbReference type="Pfam" id="PF07690">
    <property type="entry name" value="MFS_1"/>
    <property type="match status" value="1"/>
</dbReference>
<feature type="transmembrane region" description="Helical" evidence="9">
    <location>
        <begin position="37"/>
        <end position="56"/>
    </location>
</feature>
<evidence type="ECO:0000256" key="1">
    <source>
        <dbReference type="ARBA" id="ARBA00004651"/>
    </source>
</evidence>